<organism evidence="1 2">
    <name type="scientific">Fusarium poae</name>
    <dbReference type="NCBI Taxonomy" id="36050"/>
    <lineage>
        <taxon>Eukaryota</taxon>
        <taxon>Fungi</taxon>
        <taxon>Dikarya</taxon>
        <taxon>Ascomycota</taxon>
        <taxon>Pezizomycotina</taxon>
        <taxon>Sordariomycetes</taxon>
        <taxon>Hypocreomycetidae</taxon>
        <taxon>Hypocreales</taxon>
        <taxon>Nectriaceae</taxon>
        <taxon>Fusarium</taxon>
    </lineage>
</organism>
<comment type="caution">
    <text evidence="1">The sequence shown here is derived from an EMBL/GenBank/DDBJ whole genome shotgun (WGS) entry which is preliminary data.</text>
</comment>
<gene>
    <name evidence="1" type="ORF">FPOA_01751</name>
</gene>
<reference evidence="1 2" key="1">
    <citation type="submission" date="2016-06" db="EMBL/GenBank/DDBJ databases">
        <title>Living apart together: crosstalk between the core and supernumerary genomes in a fungal plant pathogen.</title>
        <authorList>
            <person name="Vanheule A."/>
            <person name="Audenaert K."/>
            <person name="Warris S."/>
            <person name="Van De Geest H."/>
            <person name="Schijlen E."/>
            <person name="Hofte M."/>
            <person name="De Saeger S."/>
            <person name="Haesaert G."/>
            <person name="Waalwijk C."/>
            <person name="Van Der Lee T."/>
        </authorList>
    </citation>
    <scope>NUCLEOTIDE SEQUENCE [LARGE SCALE GENOMIC DNA]</scope>
    <source>
        <strain evidence="1 2">2516</strain>
    </source>
</reference>
<protein>
    <submittedName>
        <fullName evidence="1">Uncharacterized protein</fullName>
    </submittedName>
</protein>
<dbReference type="Proteomes" id="UP000091967">
    <property type="component" value="Unassembled WGS sequence"/>
</dbReference>
<dbReference type="OMA" id="NKQWGYY"/>
<dbReference type="OrthoDB" id="5076487at2759"/>
<accession>A0A1B8B4Z6</accession>
<sequence length="183" mass="20750">MRVLEFDCGFSVYPPLDPNDPNTIDLYNTYLATLSSKFEGRVEPSALSADKRILITPATPRPDHAAISPTNAAAFYCFMLPGLPKIPADATHCDKFLGFGLAFRHNTEWTKETVEEYVKEVYMITATHFGSRVRYWHGLYGRRSNKQWGYYSRADIEDAENLVKKALVRKPDVMDRGDGHIIA</sequence>
<evidence type="ECO:0000313" key="2">
    <source>
        <dbReference type="Proteomes" id="UP000091967"/>
    </source>
</evidence>
<keyword evidence="2" id="KW-1185">Reference proteome</keyword>
<proteinExistence type="predicted"/>
<name>A0A1B8B4Z6_FUSPO</name>
<evidence type="ECO:0000313" key="1">
    <source>
        <dbReference type="EMBL" id="OBS27808.1"/>
    </source>
</evidence>
<dbReference type="EMBL" id="LYXU01000001">
    <property type="protein sequence ID" value="OBS27808.1"/>
    <property type="molecule type" value="Genomic_DNA"/>
</dbReference>
<dbReference type="STRING" id="36050.A0A1B8B4Z6"/>
<dbReference type="AlphaFoldDB" id="A0A1B8B4Z6"/>